<evidence type="ECO:0000313" key="1">
    <source>
        <dbReference type="EMBL" id="KAJ8681364.1"/>
    </source>
</evidence>
<reference evidence="1" key="1">
    <citation type="submission" date="2023-04" db="EMBL/GenBank/DDBJ databases">
        <title>A chromosome-level genome assembly of the parasitoid wasp Eretmocerus hayati.</title>
        <authorList>
            <person name="Zhong Y."/>
            <person name="Liu S."/>
            <person name="Liu Y."/>
        </authorList>
    </citation>
    <scope>NUCLEOTIDE SEQUENCE</scope>
    <source>
        <strain evidence="1">ZJU_SS_LIU_2023</strain>
    </source>
</reference>
<gene>
    <name evidence="1" type="ORF">QAD02_017151</name>
</gene>
<sequence length="138" mass="15476">MLIITSKCYPFLIHTQCIILFGYIYFFGSTDLGWQNHVGEVIDATGAEEIRVPGDVYLDYNKFLNRLIMANDPESEWLGATLRILVESSLSHLAKDDNATNTFFAAKSAFSPVAVSLSRYCDARLAFRASPTYYSLSI</sequence>
<comment type="caution">
    <text evidence="1">The sequence shown here is derived from an EMBL/GenBank/DDBJ whole genome shotgun (WGS) entry which is preliminary data.</text>
</comment>
<name>A0ACC2PFM2_9HYME</name>
<protein>
    <submittedName>
        <fullName evidence="1">Uncharacterized protein</fullName>
    </submittedName>
</protein>
<accession>A0ACC2PFM2</accession>
<dbReference type="Proteomes" id="UP001239111">
    <property type="component" value="Chromosome 2"/>
</dbReference>
<proteinExistence type="predicted"/>
<organism evidence="1 2">
    <name type="scientific">Eretmocerus hayati</name>
    <dbReference type="NCBI Taxonomy" id="131215"/>
    <lineage>
        <taxon>Eukaryota</taxon>
        <taxon>Metazoa</taxon>
        <taxon>Ecdysozoa</taxon>
        <taxon>Arthropoda</taxon>
        <taxon>Hexapoda</taxon>
        <taxon>Insecta</taxon>
        <taxon>Pterygota</taxon>
        <taxon>Neoptera</taxon>
        <taxon>Endopterygota</taxon>
        <taxon>Hymenoptera</taxon>
        <taxon>Apocrita</taxon>
        <taxon>Proctotrupomorpha</taxon>
        <taxon>Chalcidoidea</taxon>
        <taxon>Aphelinidae</taxon>
        <taxon>Aphelininae</taxon>
        <taxon>Eretmocerus</taxon>
    </lineage>
</organism>
<evidence type="ECO:0000313" key="2">
    <source>
        <dbReference type="Proteomes" id="UP001239111"/>
    </source>
</evidence>
<dbReference type="EMBL" id="CM056742">
    <property type="protein sequence ID" value="KAJ8681364.1"/>
    <property type="molecule type" value="Genomic_DNA"/>
</dbReference>
<keyword evidence="2" id="KW-1185">Reference proteome</keyword>